<reference evidence="1 2" key="1">
    <citation type="submission" date="2018-08" db="EMBL/GenBank/DDBJ databases">
        <title>Sequencing the genomes of 1000 actinobacteria strains.</title>
        <authorList>
            <person name="Klenk H.-P."/>
        </authorList>
    </citation>
    <scope>NUCLEOTIDE SEQUENCE [LARGE SCALE GENOMIC DNA]</scope>
    <source>
        <strain evidence="1 2">DSM 44099</strain>
    </source>
</reference>
<gene>
    <name evidence="1" type="ORF">DFJ67_6367</name>
</gene>
<evidence type="ECO:0000313" key="2">
    <source>
        <dbReference type="Proteomes" id="UP000256913"/>
    </source>
</evidence>
<accession>A0A3D9ZSZ4</accession>
<dbReference type="Proteomes" id="UP000256913">
    <property type="component" value="Unassembled WGS sequence"/>
</dbReference>
<name>A0A3D9ZSZ4_9ACTN</name>
<keyword evidence="2" id="KW-1185">Reference proteome</keyword>
<dbReference type="AlphaFoldDB" id="A0A3D9ZSZ4"/>
<protein>
    <submittedName>
        <fullName evidence="1">Uncharacterized protein</fullName>
    </submittedName>
</protein>
<dbReference type="RefSeq" id="WP_116071757.1">
    <property type="nucleotide sequence ID" value="NZ_BONB01000059.1"/>
</dbReference>
<dbReference type="EMBL" id="QUMQ01000001">
    <property type="protein sequence ID" value="REG00316.1"/>
    <property type="molecule type" value="Genomic_DNA"/>
</dbReference>
<dbReference type="OrthoDB" id="5351532at2"/>
<comment type="caution">
    <text evidence="1">The sequence shown here is derived from an EMBL/GenBank/DDBJ whole genome shotgun (WGS) entry which is preliminary data.</text>
</comment>
<organism evidence="1 2">
    <name type="scientific">Asanoa ferruginea</name>
    <dbReference type="NCBI Taxonomy" id="53367"/>
    <lineage>
        <taxon>Bacteria</taxon>
        <taxon>Bacillati</taxon>
        <taxon>Actinomycetota</taxon>
        <taxon>Actinomycetes</taxon>
        <taxon>Micromonosporales</taxon>
        <taxon>Micromonosporaceae</taxon>
        <taxon>Asanoa</taxon>
    </lineage>
</organism>
<proteinExistence type="predicted"/>
<sequence>MELVDIVLADPDDAGARAELARDPVAVAAHLGRLLDAGVLEPPTLYRHASDEIRRRLVAAVDLGAPDRPLRSYLDALACAGGPIAEAAFRRWRDETPPHVGDGYDFAIDRHGAAA</sequence>
<evidence type="ECO:0000313" key="1">
    <source>
        <dbReference type="EMBL" id="REG00316.1"/>
    </source>
</evidence>